<dbReference type="Proteomes" id="UP000070422">
    <property type="component" value="Unassembled WGS sequence"/>
</dbReference>
<comment type="caution">
    <text evidence="1">The sequence shown here is derived from an EMBL/GenBank/DDBJ whole genome shotgun (WGS) entry which is preliminary data.</text>
</comment>
<reference evidence="1 2" key="1">
    <citation type="submission" date="2016-01" db="EMBL/GenBank/DDBJ databases">
        <authorList>
            <person name="Oliw E.H."/>
        </authorList>
    </citation>
    <scope>NUCLEOTIDE SEQUENCE [LARGE SCALE GENOMIC DNA]</scope>
    <source>
        <strain evidence="1 2">KA00635</strain>
    </source>
</reference>
<dbReference type="EMBL" id="LSCQ01000097">
    <property type="protein sequence ID" value="KXB33439.1"/>
    <property type="molecule type" value="Genomic_DNA"/>
</dbReference>
<sequence length="56" mass="6642">MLVYCKEKLNDNSIVLENMDEKIVIIPEDHPDYEKALQCYEGQVILEYDPLENRIN</sequence>
<accession>A0A133XR70</accession>
<proteinExistence type="predicted"/>
<protein>
    <submittedName>
        <fullName evidence="1">Uncharacterized protein</fullName>
    </submittedName>
</protein>
<dbReference type="RefSeq" id="WP_156423293.1">
    <property type="nucleotide sequence ID" value="NZ_JASOZP010000030.1"/>
</dbReference>
<dbReference type="AlphaFoldDB" id="A0A133XR70"/>
<dbReference type="PATRIC" id="fig|87541.4.peg.1648"/>
<organism evidence="1 2">
    <name type="scientific">Aerococcus christensenii</name>
    <dbReference type="NCBI Taxonomy" id="87541"/>
    <lineage>
        <taxon>Bacteria</taxon>
        <taxon>Bacillati</taxon>
        <taxon>Bacillota</taxon>
        <taxon>Bacilli</taxon>
        <taxon>Lactobacillales</taxon>
        <taxon>Aerococcaceae</taxon>
        <taxon>Aerococcus</taxon>
    </lineage>
</organism>
<gene>
    <name evidence="1" type="ORF">HMPREF3187_01671</name>
</gene>
<evidence type="ECO:0000313" key="2">
    <source>
        <dbReference type="Proteomes" id="UP000070422"/>
    </source>
</evidence>
<name>A0A133XR70_9LACT</name>
<evidence type="ECO:0000313" key="1">
    <source>
        <dbReference type="EMBL" id="KXB33439.1"/>
    </source>
</evidence>